<evidence type="ECO:0000259" key="1">
    <source>
        <dbReference type="Pfam" id="PF02627"/>
    </source>
</evidence>
<dbReference type="GO" id="GO:0051920">
    <property type="term" value="F:peroxiredoxin activity"/>
    <property type="evidence" value="ECO:0007669"/>
    <property type="project" value="InterPro"/>
</dbReference>
<dbReference type="OrthoDB" id="7505734at2"/>
<organism evidence="2 3">
    <name type="scientific">Sphingomonas palmae</name>
    <dbReference type="NCBI Taxonomy" id="1855283"/>
    <lineage>
        <taxon>Bacteria</taxon>
        <taxon>Pseudomonadati</taxon>
        <taxon>Pseudomonadota</taxon>
        <taxon>Alphaproteobacteria</taxon>
        <taxon>Sphingomonadales</taxon>
        <taxon>Sphingomonadaceae</taxon>
        <taxon>Sphingomonas</taxon>
    </lineage>
</organism>
<dbReference type="Pfam" id="PF02627">
    <property type="entry name" value="CMD"/>
    <property type="match status" value="1"/>
</dbReference>
<keyword evidence="2" id="KW-0560">Oxidoreductase</keyword>
<dbReference type="PANTHER" id="PTHR33930">
    <property type="entry name" value="ALKYL HYDROPEROXIDE REDUCTASE AHPD"/>
    <property type="match status" value="1"/>
</dbReference>
<dbReference type="EMBL" id="FNZZ01000006">
    <property type="protein sequence ID" value="SEL86953.1"/>
    <property type="molecule type" value="Genomic_DNA"/>
</dbReference>
<protein>
    <submittedName>
        <fullName evidence="2">Uncharacterized conserved protein YurZ, alkylhydroperoxidase/carboxymuconolactone decarboxylase family</fullName>
    </submittedName>
</protein>
<gene>
    <name evidence="2" type="ORF">SAMN05216382_2786</name>
</gene>
<feature type="domain" description="Carboxymuconolactone decarboxylase-like" evidence="1">
    <location>
        <begin position="147"/>
        <end position="223"/>
    </location>
</feature>
<proteinExistence type="predicted"/>
<name>A0A1H7TQJ6_9SPHN</name>
<dbReference type="InterPro" id="IPR003779">
    <property type="entry name" value="CMD-like"/>
</dbReference>
<evidence type="ECO:0000313" key="3">
    <source>
        <dbReference type="Proteomes" id="UP000199214"/>
    </source>
</evidence>
<dbReference type="RefSeq" id="WP_093007359.1">
    <property type="nucleotide sequence ID" value="NZ_FNZZ01000006.1"/>
</dbReference>
<evidence type="ECO:0000313" key="2">
    <source>
        <dbReference type="EMBL" id="SEL86953.1"/>
    </source>
</evidence>
<dbReference type="Gene3D" id="1.20.1290.10">
    <property type="entry name" value="AhpD-like"/>
    <property type="match status" value="2"/>
</dbReference>
<dbReference type="SUPFAM" id="SSF69118">
    <property type="entry name" value="AhpD-like"/>
    <property type="match status" value="1"/>
</dbReference>
<dbReference type="STRING" id="1855283.SAMN05216382_2786"/>
<dbReference type="Proteomes" id="UP000199214">
    <property type="component" value="Unassembled WGS sequence"/>
</dbReference>
<dbReference type="AlphaFoldDB" id="A0A1H7TQJ6"/>
<dbReference type="InterPro" id="IPR029032">
    <property type="entry name" value="AhpD-like"/>
</dbReference>
<reference evidence="3" key="1">
    <citation type="submission" date="2016-10" db="EMBL/GenBank/DDBJ databases">
        <authorList>
            <person name="Varghese N."/>
            <person name="Submissions S."/>
        </authorList>
    </citation>
    <scope>NUCLEOTIDE SEQUENCE [LARGE SCALE GENOMIC DNA]</scope>
    <source>
        <strain evidence="3">JS21-1</strain>
    </source>
</reference>
<keyword evidence="3" id="KW-1185">Reference proteome</keyword>
<dbReference type="PANTHER" id="PTHR33930:SF2">
    <property type="entry name" value="BLR3452 PROTEIN"/>
    <property type="match status" value="1"/>
</dbReference>
<sequence length="235" mass="24373">MSNHEETALDKVALLRAHAPYTLAGYADFRAVIDTDGAISARLKALFVAVAATDRRYPDLARQELKRGVALGLSATDALAGIIVLSSLRGEGAAGEFAALVQECVPLGDAAPDAERVTAQPGEAEANFLDYFGTIPPPLAQLMRLSPRAADAYYLMRRGSIDANPLSPKHGELLLLAILAAGYSPMAARHVDGARRAGASDAEIAEATLCAIPAAGIAAWMAVGGLLETVAEPAA</sequence>
<accession>A0A1H7TQJ6</accession>
<keyword evidence="2" id="KW-0575">Peroxidase</keyword>